<accession>B4SDN6</accession>
<evidence type="ECO:0000313" key="10">
    <source>
        <dbReference type="Proteomes" id="UP000002724"/>
    </source>
</evidence>
<protein>
    <recommendedName>
        <fullName evidence="2">Single-stranded-DNA-specific exonuclease RecJ</fullName>
    </recommendedName>
</protein>
<keyword evidence="10" id="KW-1185">Reference proteome</keyword>
<dbReference type="InterPro" id="IPR003156">
    <property type="entry name" value="DHHA1_dom"/>
</dbReference>
<dbReference type="Gene3D" id="3.90.1640.30">
    <property type="match status" value="1"/>
</dbReference>
<dbReference type="Pfam" id="PF17768">
    <property type="entry name" value="RecJ_OB"/>
    <property type="match status" value="1"/>
</dbReference>
<comment type="similarity">
    <text evidence="1">Belongs to the RecJ family.</text>
</comment>
<evidence type="ECO:0000256" key="1">
    <source>
        <dbReference type="ARBA" id="ARBA00005915"/>
    </source>
</evidence>
<name>B4SDN6_PELPB</name>
<dbReference type="Pfam" id="PF01368">
    <property type="entry name" value="DHH"/>
    <property type="match status" value="1"/>
</dbReference>
<evidence type="ECO:0000256" key="3">
    <source>
        <dbReference type="ARBA" id="ARBA00022722"/>
    </source>
</evidence>
<dbReference type="GO" id="GO:0008409">
    <property type="term" value="F:5'-3' exonuclease activity"/>
    <property type="evidence" value="ECO:0007669"/>
    <property type="project" value="InterPro"/>
</dbReference>
<feature type="domain" description="RecJ OB" evidence="8">
    <location>
        <begin position="455"/>
        <end position="563"/>
    </location>
</feature>
<dbReference type="Proteomes" id="UP000002724">
    <property type="component" value="Chromosome"/>
</dbReference>
<gene>
    <name evidence="9" type="ordered locus">Ppha_2206</name>
</gene>
<dbReference type="GO" id="GO:0006310">
    <property type="term" value="P:DNA recombination"/>
    <property type="evidence" value="ECO:0007669"/>
    <property type="project" value="InterPro"/>
</dbReference>
<dbReference type="eggNOG" id="COG0608">
    <property type="taxonomic scope" value="Bacteria"/>
</dbReference>
<dbReference type="PANTHER" id="PTHR30255:SF2">
    <property type="entry name" value="SINGLE-STRANDED-DNA-SPECIFIC EXONUCLEASE RECJ"/>
    <property type="match status" value="1"/>
</dbReference>
<keyword evidence="4" id="KW-0378">Hydrolase</keyword>
<dbReference type="KEGG" id="pph:Ppha_2206"/>
<evidence type="ECO:0000259" key="7">
    <source>
        <dbReference type="Pfam" id="PF02272"/>
    </source>
</evidence>
<keyword evidence="3" id="KW-0540">Nuclease</keyword>
<keyword evidence="5 9" id="KW-0269">Exonuclease</keyword>
<dbReference type="HOGENOM" id="CLU_009736_5_2_10"/>
<evidence type="ECO:0000259" key="6">
    <source>
        <dbReference type="Pfam" id="PF01368"/>
    </source>
</evidence>
<organism evidence="9 10">
    <name type="scientific">Pelodictyon phaeoclathratiforme (strain DSM 5477 / BU-1)</name>
    <dbReference type="NCBI Taxonomy" id="324925"/>
    <lineage>
        <taxon>Bacteria</taxon>
        <taxon>Pseudomonadati</taxon>
        <taxon>Chlorobiota</taxon>
        <taxon>Chlorobiia</taxon>
        <taxon>Chlorobiales</taxon>
        <taxon>Chlorobiaceae</taxon>
        <taxon>Chlorobium/Pelodictyon group</taxon>
        <taxon>Pelodictyon</taxon>
    </lineage>
</organism>
<evidence type="ECO:0000259" key="8">
    <source>
        <dbReference type="Pfam" id="PF17768"/>
    </source>
</evidence>
<dbReference type="InterPro" id="IPR004610">
    <property type="entry name" value="RecJ"/>
</dbReference>
<dbReference type="GO" id="GO:0006281">
    <property type="term" value="P:DNA repair"/>
    <property type="evidence" value="ECO:0007669"/>
    <property type="project" value="InterPro"/>
</dbReference>
<feature type="domain" description="DDH" evidence="6">
    <location>
        <begin position="80"/>
        <end position="229"/>
    </location>
</feature>
<dbReference type="PANTHER" id="PTHR30255">
    <property type="entry name" value="SINGLE-STRANDED-DNA-SPECIFIC EXONUCLEASE RECJ"/>
    <property type="match status" value="1"/>
</dbReference>
<dbReference type="RefSeq" id="WP_012508880.1">
    <property type="nucleotide sequence ID" value="NC_011060.1"/>
</dbReference>
<dbReference type="InterPro" id="IPR051673">
    <property type="entry name" value="SSDNA_exonuclease_RecJ"/>
</dbReference>
<dbReference type="AlphaFoldDB" id="B4SDN6"/>
<feature type="domain" description="DHHA1" evidence="7">
    <location>
        <begin position="350"/>
        <end position="441"/>
    </location>
</feature>
<dbReference type="InterPro" id="IPR041122">
    <property type="entry name" value="RecJ_OB"/>
</dbReference>
<evidence type="ECO:0000256" key="4">
    <source>
        <dbReference type="ARBA" id="ARBA00022801"/>
    </source>
</evidence>
<evidence type="ECO:0000256" key="5">
    <source>
        <dbReference type="ARBA" id="ARBA00022839"/>
    </source>
</evidence>
<dbReference type="Pfam" id="PF02272">
    <property type="entry name" value="DHHA1"/>
    <property type="match status" value="1"/>
</dbReference>
<proteinExistence type="inferred from homology"/>
<dbReference type="EMBL" id="CP001110">
    <property type="protein sequence ID" value="ACF44404.1"/>
    <property type="molecule type" value="Genomic_DNA"/>
</dbReference>
<dbReference type="GO" id="GO:0003676">
    <property type="term" value="F:nucleic acid binding"/>
    <property type="evidence" value="ECO:0007669"/>
    <property type="project" value="InterPro"/>
</dbReference>
<reference evidence="9 10" key="1">
    <citation type="submission" date="2008-06" db="EMBL/GenBank/DDBJ databases">
        <title>Complete sequence of Pelodictyon phaeoclathratiforme BU-1.</title>
        <authorList>
            <consortium name="US DOE Joint Genome Institute"/>
            <person name="Lucas S."/>
            <person name="Copeland A."/>
            <person name="Lapidus A."/>
            <person name="Glavina del Rio T."/>
            <person name="Dalin E."/>
            <person name="Tice H."/>
            <person name="Bruce D."/>
            <person name="Goodwin L."/>
            <person name="Pitluck S."/>
            <person name="Schmutz J."/>
            <person name="Larimer F."/>
            <person name="Land M."/>
            <person name="Hauser L."/>
            <person name="Kyrpides N."/>
            <person name="Mikhailova N."/>
            <person name="Liu Z."/>
            <person name="Li T."/>
            <person name="Zhao F."/>
            <person name="Overmann J."/>
            <person name="Bryant D.A."/>
            <person name="Richardson P."/>
        </authorList>
    </citation>
    <scope>NUCLEOTIDE SEQUENCE [LARGE SCALE GENOMIC DNA]</scope>
    <source>
        <strain evidence="10">DSM 5477 / BU-1</strain>
    </source>
</reference>
<dbReference type="NCBIfam" id="TIGR00644">
    <property type="entry name" value="recJ"/>
    <property type="match status" value="1"/>
</dbReference>
<sequence>MKRFRWNLLSPDEQAVLVLSEAINVSLPVARALFNRGIQTFDEARDYFRSSILSLPSPYLLLHMRKAVDRVVQAIRDHEKIMLYGDYDVDGTTGTALLLLFLKEQGALVSYYINDRFTEGYGLSAEGIDTAVEQEVTLLVTVDCGINENEAVLRCAAHGIDVIICDHHEPDVLPLAYAILNPKVPGCTYPFRELCGCGVAFKFIQAIAEHVHAEPESWQKYLDFVAIATAADMVSLEQENRTLVREGLQRMRTKPRTNLMAMFSLMKIAPAELGMFHIAFGIAPRINAAGRMHSAHLAVEWLLSDTSVDAQRHVDELDRINSLRREIDADIMGKAEKMLDSHFASYCSSIVLYDESWHIGVLGIVASKMIEKHYLPTVILGGMNGLIKGSVRSVEGLNIYEALQECGDYLEQFGGHHQAAGITLRPENFAGFRKKFNEVCSTLLSIGQRQKELVVDSKIALEDITSRFINVLEQFAPYGHGNREPLFLSEGIVPYGQPRLLKERHVKFTVRDKNGRTFDVIGFDRLDIYTELKEHSRPVFTMVYSVEKRMWNNREQWQIKLKDLELTKRHVGS</sequence>
<evidence type="ECO:0000256" key="2">
    <source>
        <dbReference type="ARBA" id="ARBA00019841"/>
    </source>
</evidence>
<dbReference type="InterPro" id="IPR001667">
    <property type="entry name" value="DDH_dom"/>
</dbReference>
<dbReference type="SUPFAM" id="SSF64182">
    <property type="entry name" value="DHH phosphoesterases"/>
    <property type="match status" value="1"/>
</dbReference>
<dbReference type="STRING" id="324925.Ppha_2206"/>
<dbReference type="Gene3D" id="3.10.310.30">
    <property type="match status" value="1"/>
</dbReference>
<dbReference type="OrthoDB" id="9809852at2"/>
<dbReference type="InterPro" id="IPR038763">
    <property type="entry name" value="DHH_sf"/>
</dbReference>
<evidence type="ECO:0000313" key="9">
    <source>
        <dbReference type="EMBL" id="ACF44404.1"/>
    </source>
</evidence>